<dbReference type="Pfam" id="PF22694">
    <property type="entry name" value="CtpB_N-like"/>
    <property type="match status" value="1"/>
</dbReference>
<dbReference type="PANTHER" id="PTHR32060">
    <property type="entry name" value="TAIL-SPECIFIC PROTEASE"/>
    <property type="match status" value="1"/>
</dbReference>
<dbReference type="OrthoDB" id="9812068at2"/>
<dbReference type="InterPro" id="IPR036366">
    <property type="entry name" value="PGBDSf"/>
</dbReference>
<protein>
    <submittedName>
        <fullName evidence="8">Peptidase S41</fullName>
    </submittedName>
</protein>
<keyword evidence="6" id="KW-1133">Transmembrane helix</keyword>
<evidence type="ECO:0000256" key="2">
    <source>
        <dbReference type="ARBA" id="ARBA00022670"/>
    </source>
</evidence>
<dbReference type="SUPFAM" id="SSF47090">
    <property type="entry name" value="PGBD-like"/>
    <property type="match status" value="1"/>
</dbReference>
<dbReference type="GO" id="GO:0030288">
    <property type="term" value="C:outer membrane-bounded periplasmic space"/>
    <property type="evidence" value="ECO:0007669"/>
    <property type="project" value="TreeGrafter"/>
</dbReference>
<dbReference type="RefSeq" id="WP_069699079.1">
    <property type="nucleotide sequence ID" value="NZ_JAGGMA010000040.1"/>
</dbReference>
<dbReference type="InterPro" id="IPR036034">
    <property type="entry name" value="PDZ_sf"/>
</dbReference>
<dbReference type="SMART" id="SM00245">
    <property type="entry name" value="TSPc"/>
    <property type="match status" value="1"/>
</dbReference>
<dbReference type="EMBL" id="MIEK01000033">
    <property type="protein sequence ID" value="OEH81943.1"/>
    <property type="molecule type" value="Genomic_DNA"/>
</dbReference>
<comment type="similarity">
    <text evidence="1 5">Belongs to the peptidase S41A family.</text>
</comment>
<dbReference type="GO" id="GO:0006508">
    <property type="term" value="P:proteolysis"/>
    <property type="evidence" value="ECO:0007669"/>
    <property type="project" value="UniProtKB-KW"/>
</dbReference>
<keyword evidence="3 5" id="KW-0378">Hydrolase</keyword>
<dbReference type="SMART" id="SM00228">
    <property type="entry name" value="PDZ"/>
    <property type="match status" value="1"/>
</dbReference>
<dbReference type="PROSITE" id="PS50106">
    <property type="entry name" value="PDZ"/>
    <property type="match status" value="1"/>
</dbReference>
<dbReference type="PANTHER" id="PTHR32060:SF30">
    <property type="entry name" value="CARBOXY-TERMINAL PROCESSING PROTEASE CTPA"/>
    <property type="match status" value="1"/>
</dbReference>
<organism evidence="8 9">
    <name type="scientific">Enterococcus rivorum</name>
    <dbReference type="NCBI Taxonomy" id="762845"/>
    <lineage>
        <taxon>Bacteria</taxon>
        <taxon>Bacillati</taxon>
        <taxon>Bacillota</taxon>
        <taxon>Bacilli</taxon>
        <taxon>Lactobacillales</taxon>
        <taxon>Enterococcaceae</taxon>
        <taxon>Enterococcus</taxon>
    </lineage>
</organism>
<evidence type="ECO:0000313" key="8">
    <source>
        <dbReference type="EMBL" id="OEH81943.1"/>
    </source>
</evidence>
<evidence type="ECO:0000313" key="9">
    <source>
        <dbReference type="Proteomes" id="UP000095256"/>
    </source>
</evidence>
<keyword evidence="4 5" id="KW-0720">Serine protease</keyword>
<dbReference type="GO" id="GO:0008236">
    <property type="term" value="F:serine-type peptidase activity"/>
    <property type="evidence" value="ECO:0007669"/>
    <property type="project" value="UniProtKB-KW"/>
</dbReference>
<dbReference type="InterPro" id="IPR004447">
    <property type="entry name" value="Peptidase_S41A"/>
</dbReference>
<evidence type="ECO:0000256" key="1">
    <source>
        <dbReference type="ARBA" id="ARBA00009179"/>
    </source>
</evidence>
<dbReference type="InterPro" id="IPR041489">
    <property type="entry name" value="PDZ_6"/>
</dbReference>
<reference evidence="8 9" key="1">
    <citation type="submission" date="2016-09" db="EMBL/GenBank/DDBJ databases">
        <authorList>
            <person name="Capua I."/>
            <person name="De Benedictis P."/>
            <person name="Joannis T."/>
            <person name="Lombin L.H."/>
            <person name="Cattoli G."/>
        </authorList>
    </citation>
    <scope>NUCLEOTIDE SEQUENCE [LARGE SCALE GENOMIC DNA]</scope>
    <source>
        <strain evidence="8 9">LMG 25899</strain>
    </source>
</reference>
<keyword evidence="6" id="KW-0812">Transmembrane</keyword>
<comment type="caution">
    <text evidence="8">The sequence shown here is derived from an EMBL/GenBank/DDBJ whole genome shotgun (WGS) entry which is preliminary data.</text>
</comment>
<dbReference type="Gene3D" id="1.10.101.10">
    <property type="entry name" value="PGBD-like superfamily/PGBD"/>
    <property type="match status" value="1"/>
</dbReference>
<dbReference type="STRING" id="762845.BCR26_15280"/>
<dbReference type="InterPro" id="IPR001478">
    <property type="entry name" value="PDZ"/>
</dbReference>
<gene>
    <name evidence="8" type="ORF">BCR26_15280</name>
</gene>
<feature type="domain" description="PDZ" evidence="7">
    <location>
        <begin position="98"/>
        <end position="167"/>
    </location>
</feature>
<keyword evidence="9" id="KW-1185">Reference proteome</keyword>
<dbReference type="InterPro" id="IPR036365">
    <property type="entry name" value="PGBD-like_sf"/>
</dbReference>
<evidence type="ECO:0000256" key="4">
    <source>
        <dbReference type="ARBA" id="ARBA00022825"/>
    </source>
</evidence>
<dbReference type="SUPFAM" id="SSF50156">
    <property type="entry name" value="PDZ domain-like"/>
    <property type="match status" value="1"/>
</dbReference>
<dbReference type="FunFam" id="2.30.42.10:FF:000063">
    <property type="entry name" value="Peptidase, S41 family"/>
    <property type="match status" value="1"/>
</dbReference>
<dbReference type="SUPFAM" id="SSF52096">
    <property type="entry name" value="ClpP/crotonase"/>
    <property type="match status" value="1"/>
</dbReference>
<keyword evidence="2 5" id="KW-0645">Protease</keyword>
<dbReference type="Pfam" id="PF01471">
    <property type="entry name" value="PG_binding_1"/>
    <property type="match status" value="1"/>
</dbReference>
<dbReference type="InterPro" id="IPR029045">
    <property type="entry name" value="ClpP/crotonase-like_dom_sf"/>
</dbReference>
<dbReference type="CDD" id="cd07560">
    <property type="entry name" value="Peptidase_S41_CPP"/>
    <property type="match status" value="1"/>
</dbReference>
<dbReference type="AlphaFoldDB" id="A0A1E5KVP3"/>
<dbReference type="Gene3D" id="3.30.750.44">
    <property type="match status" value="1"/>
</dbReference>
<dbReference type="Gene3D" id="2.30.42.10">
    <property type="match status" value="1"/>
</dbReference>
<evidence type="ECO:0000259" key="7">
    <source>
        <dbReference type="PROSITE" id="PS50106"/>
    </source>
</evidence>
<proteinExistence type="inferred from homology"/>
<dbReference type="Gene3D" id="3.90.226.10">
    <property type="entry name" value="2-enoyl-CoA Hydratase, Chain A, domain 1"/>
    <property type="match status" value="1"/>
</dbReference>
<dbReference type="Pfam" id="PF17820">
    <property type="entry name" value="PDZ_6"/>
    <property type="match status" value="1"/>
</dbReference>
<name>A0A1E5KVP3_9ENTE</name>
<accession>A0A1E5KVP3</accession>
<dbReference type="InterPro" id="IPR005151">
    <property type="entry name" value="Tail-specific_protease"/>
</dbReference>
<dbReference type="InterPro" id="IPR002477">
    <property type="entry name" value="Peptidoglycan-bd-like"/>
</dbReference>
<dbReference type="InterPro" id="IPR055210">
    <property type="entry name" value="CtpA/B_N"/>
</dbReference>
<feature type="transmembrane region" description="Helical" evidence="6">
    <location>
        <begin position="12"/>
        <end position="31"/>
    </location>
</feature>
<sequence length="483" mass="53518">MKNKRQVPYHQYIISIVCVAFLAGGGSYIYFNQQVKKIESQETTVKNEDLAKIQSLYDEILTNYIGKVDKKALVDGALEGMTKALDDPYSSYLIEPEAKDLNQSLLGSFEGIGATMSLVNNLPTVAQSPVEDSPAAKAGLKTDDAILEVDGESTEGKTLSEVVDKIRGKKGTEVRLTVERKSEVFEVKIIRDTIPIETVKGDLDKENKEIGNIRITSFNENTFDELKKMITTLRKDGAKSFIIDVRQNPGGLLDQVEKMASMFLKDGQTIIQFEDKNGNKMKKEASKELDGGFKVTEPTVVLVNEGSASASEIFAAALKESGNKEIIGTKTFGKGTVQTVKDLNDKSEIKLTVLKWLTPTGKWIHEKGLEPTIKADYPEYAYLMPISRINTWKQGNSSPAIKNINAVLNGLGYDVDKDSKDFSEKTKLAVEKAQQEAGLQPTGEINEETANQLELSLLEKIKENDVSYKKAIEEIKKQLKEEK</sequence>
<dbReference type="Proteomes" id="UP000095256">
    <property type="component" value="Unassembled WGS sequence"/>
</dbReference>
<evidence type="ECO:0000256" key="5">
    <source>
        <dbReference type="RuleBase" id="RU004404"/>
    </source>
</evidence>
<dbReference type="CDD" id="cd06782">
    <property type="entry name" value="cpPDZ_CPP-like"/>
    <property type="match status" value="1"/>
</dbReference>
<dbReference type="GO" id="GO:0004175">
    <property type="term" value="F:endopeptidase activity"/>
    <property type="evidence" value="ECO:0007669"/>
    <property type="project" value="TreeGrafter"/>
</dbReference>
<keyword evidence="6" id="KW-0472">Membrane</keyword>
<evidence type="ECO:0000256" key="3">
    <source>
        <dbReference type="ARBA" id="ARBA00022801"/>
    </source>
</evidence>
<dbReference type="NCBIfam" id="TIGR00225">
    <property type="entry name" value="prc"/>
    <property type="match status" value="1"/>
</dbReference>
<evidence type="ECO:0000256" key="6">
    <source>
        <dbReference type="SAM" id="Phobius"/>
    </source>
</evidence>
<dbReference type="GO" id="GO:0007165">
    <property type="term" value="P:signal transduction"/>
    <property type="evidence" value="ECO:0007669"/>
    <property type="project" value="TreeGrafter"/>
</dbReference>
<dbReference type="Pfam" id="PF03572">
    <property type="entry name" value="Peptidase_S41"/>
    <property type="match status" value="1"/>
</dbReference>